<comment type="subcellular location">
    <subcellularLocation>
        <location evidence="1">Secreted</location>
    </subcellularLocation>
</comment>
<organism>
    <name type="scientific">Culex quinquefasciatus</name>
    <name type="common">Southern house mosquito</name>
    <name type="synonym">Culex pungens</name>
    <dbReference type="NCBI Taxonomy" id="7176"/>
    <lineage>
        <taxon>Eukaryota</taxon>
        <taxon>Metazoa</taxon>
        <taxon>Ecdysozoa</taxon>
        <taxon>Arthropoda</taxon>
        <taxon>Hexapoda</taxon>
        <taxon>Insecta</taxon>
        <taxon>Pterygota</taxon>
        <taxon>Neoptera</taxon>
        <taxon>Endopterygota</taxon>
        <taxon>Diptera</taxon>
        <taxon>Nematocera</taxon>
        <taxon>Culicoidea</taxon>
        <taxon>Culicidae</taxon>
        <taxon>Culicinae</taxon>
        <taxon>Culicini</taxon>
        <taxon>Culex</taxon>
        <taxon>Culex</taxon>
    </lineage>
</organism>
<comment type="similarity">
    <text evidence="2">Belongs to the PBP/GOBP family.</text>
</comment>
<reference evidence="6" key="2">
    <citation type="submission" date="2021-02" db="UniProtKB">
        <authorList>
            <consortium name="EnsemblMetazoa"/>
        </authorList>
    </citation>
    <scope>IDENTIFICATION</scope>
    <source>
        <strain evidence="6">JHB</strain>
    </source>
</reference>
<dbReference type="OrthoDB" id="6595846at2759"/>
<dbReference type="EnsemblMetazoa" id="CPIJ007936-RA">
    <property type="protein sequence ID" value="CPIJ007936-PA"/>
    <property type="gene ID" value="CPIJ007936"/>
</dbReference>
<dbReference type="SUPFAM" id="SSF47565">
    <property type="entry name" value="Insect pheromone/odorant-binding proteins"/>
    <property type="match status" value="1"/>
</dbReference>
<evidence type="ECO:0000313" key="5">
    <source>
        <dbReference type="EMBL" id="EDS30818.1"/>
    </source>
</evidence>
<dbReference type="Gene3D" id="1.10.238.20">
    <property type="entry name" value="Pheromone/general odorant binding protein domain"/>
    <property type="match status" value="1"/>
</dbReference>
<dbReference type="AlphaFoldDB" id="B0WM04"/>
<dbReference type="SMART" id="SM00708">
    <property type="entry name" value="PhBP"/>
    <property type="match status" value="1"/>
</dbReference>
<evidence type="ECO:0000256" key="2">
    <source>
        <dbReference type="ARBA" id="ARBA00008098"/>
    </source>
</evidence>
<feature type="compositionally biased region" description="Basic and acidic residues" evidence="4">
    <location>
        <begin position="1"/>
        <end position="16"/>
    </location>
</feature>
<dbReference type="InParanoid" id="B0WM04"/>
<evidence type="ECO:0000313" key="7">
    <source>
        <dbReference type="Proteomes" id="UP000002320"/>
    </source>
</evidence>
<dbReference type="Pfam" id="PF01395">
    <property type="entry name" value="PBP_GOBP"/>
    <property type="match status" value="1"/>
</dbReference>
<gene>
    <name evidence="6" type="primary">6040333</name>
    <name evidence="5" type="ORF">CpipJ_CPIJ007936</name>
</gene>
<dbReference type="GO" id="GO:0005576">
    <property type="term" value="C:extracellular region"/>
    <property type="evidence" value="ECO:0007669"/>
    <property type="project" value="UniProtKB-SubCell"/>
</dbReference>
<evidence type="ECO:0000256" key="1">
    <source>
        <dbReference type="ARBA" id="ARBA00004613"/>
    </source>
</evidence>
<name>B0WM04_CULQU</name>
<dbReference type="EMBL" id="DS231993">
    <property type="protein sequence ID" value="EDS30818.1"/>
    <property type="molecule type" value="Genomic_DNA"/>
</dbReference>
<accession>B0WM04</accession>
<dbReference type="InterPro" id="IPR006170">
    <property type="entry name" value="PBP/GOBP"/>
</dbReference>
<reference evidence="5" key="1">
    <citation type="submission" date="2007-03" db="EMBL/GenBank/DDBJ databases">
        <title>Annotation of Culex pipiens quinquefasciatus.</title>
        <authorList>
            <consortium name="The Broad Institute Genome Sequencing Platform"/>
            <person name="Atkinson P.W."/>
            <person name="Hemingway J."/>
            <person name="Christensen B.M."/>
            <person name="Higgs S."/>
            <person name="Kodira C."/>
            <person name="Hannick L."/>
            <person name="Megy K."/>
            <person name="O'Leary S."/>
            <person name="Pearson M."/>
            <person name="Haas B.J."/>
            <person name="Mauceli E."/>
            <person name="Wortman J.R."/>
            <person name="Lee N.H."/>
            <person name="Guigo R."/>
            <person name="Stanke M."/>
            <person name="Alvarado L."/>
            <person name="Amedeo P."/>
            <person name="Antoine C.H."/>
            <person name="Arensburger P."/>
            <person name="Bidwell S.L."/>
            <person name="Crawford M."/>
            <person name="Camaro F."/>
            <person name="Devon K."/>
            <person name="Engels R."/>
            <person name="Hammond M."/>
            <person name="Howarth C."/>
            <person name="Koehrsen M."/>
            <person name="Lawson D."/>
            <person name="Montgomery P."/>
            <person name="Nene V."/>
            <person name="Nusbaum C."/>
            <person name="Puiu D."/>
            <person name="Romero-Severson J."/>
            <person name="Severson D.W."/>
            <person name="Shumway M."/>
            <person name="Sisk P."/>
            <person name="Stolte C."/>
            <person name="Zeng Q."/>
            <person name="Eisenstadt E."/>
            <person name="Fraser-Liggett C."/>
            <person name="Strausberg R."/>
            <person name="Galagan J."/>
            <person name="Birren B."/>
            <person name="Collins F.H."/>
        </authorList>
    </citation>
    <scope>NUCLEOTIDE SEQUENCE [LARGE SCALE GENOMIC DNA]</scope>
    <source>
        <strain evidence="5">JHB</strain>
    </source>
</reference>
<proteinExistence type="inferred from homology"/>
<feature type="region of interest" description="Disordered" evidence="4">
    <location>
        <begin position="1"/>
        <end position="20"/>
    </location>
</feature>
<evidence type="ECO:0000313" key="6">
    <source>
        <dbReference type="EnsemblMetazoa" id="CPIJ007936-PA"/>
    </source>
</evidence>
<dbReference type="InterPro" id="IPR036728">
    <property type="entry name" value="PBP_GOBP_sf"/>
</dbReference>
<evidence type="ECO:0000256" key="3">
    <source>
        <dbReference type="ARBA" id="ARBA00022525"/>
    </source>
</evidence>
<protein>
    <submittedName>
        <fullName evidence="5">Odorant-binding protein 56e</fullName>
    </submittedName>
</protein>
<dbReference type="FunCoup" id="B0WM04">
    <property type="interactions" value="26"/>
</dbReference>
<dbReference type="HOGENOM" id="CLU_148261_1_1_1"/>
<dbReference type="VEuPathDB" id="VectorBase:CPIJ007936"/>
<keyword evidence="3" id="KW-0964">Secreted</keyword>
<evidence type="ECO:0000256" key="4">
    <source>
        <dbReference type="SAM" id="MobiDB-lite"/>
    </source>
</evidence>
<sequence length="111" mass="12609">MVHFTSREEMRQKCMDQEGATQEDAEAVLKHLKSPESRAQKCFLACIFEHGRTSDGKRFVTEVFLEKGEKMSGNDQERLHSVREAAERCDGVENDDRCELAAEIVACLKDS</sequence>
<dbReference type="CDD" id="cd23992">
    <property type="entry name" value="PBP_GOBP"/>
    <property type="match status" value="1"/>
</dbReference>
<dbReference type="GO" id="GO:0005549">
    <property type="term" value="F:odorant binding"/>
    <property type="evidence" value="ECO:0007669"/>
    <property type="project" value="InterPro"/>
</dbReference>
<dbReference type="VEuPathDB" id="VectorBase:CQUJHB020313"/>
<dbReference type="KEGG" id="cqu:CpipJ_CPIJ007936"/>
<keyword evidence="7" id="KW-1185">Reference proteome</keyword>
<dbReference type="Proteomes" id="UP000002320">
    <property type="component" value="Unassembled WGS sequence"/>
</dbReference>